<keyword evidence="2" id="KW-0813">Transport</keyword>
<dbReference type="PANTHER" id="PTHR43791:SF18">
    <property type="entry name" value="NICOTINIC ACID TRANSPORTER TNA1, PUTATIVE (AFU_ORTHOLOGUE AFUA_3G03820)-RELATED"/>
    <property type="match status" value="1"/>
</dbReference>
<feature type="transmembrane region" description="Helical" evidence="6">
    <location>
        <begin position="224"/>
        <end position="247"/>
    </location>
</feature>
<evidence type="ECO:0000256" key="4">
    <source>
        <dbReference type="ARBA" id="ARBA00022989"/>
    </source>
</evidence>
<dbReference type="Pfam" id="PF07690">
    <property type="entry name" value="MFS_1"/>
    <property type="match status" value="1"/>
</dbReference>
<comment type="subcellular location">
    <subcellularLocation>
        <location evidence="1">Membrane</location>
        <topology evidence="1">Multi-pass membrane protein</topology>
    </subcellularLocation>
</comment>
<dbReference type="AlphaFoldDB" id="A0A2S4LAP8"/>
<feature type="domain" description="Major facilitator superfamily (MFS) profile" evidence="7">
    <location>
        <begin position="65"/>
        <end position="498"/>
    </location>
</feature>
<organism evidence="8 9">
    <name type="scientific">Tolypocladium paradoxum</name>
    <dbReference type="NCBI Taxonomy" id="94208"/>
    <lineage>
        <taxon>Eukaryota</taxon>
        <taxon>Fungi</taxon>
        <taxon>Dikarya</taxon>
        <taxon>Ascomycota</taxon>
        <taxon>Pezizomycotina</taxon>
        <taxon>Sordariomycetes</taxon>
        <taxon>Hypocreomycetidae</taxon>
        <taxon>Hypocreales</taxon>
        <taxon>Ophiocordycipitaceae</taxon>
        <taxon>Tolypocladium</taxon>
    </lineage>
</organism>
<keyword evidence="5 6" id="KW-0472">Membrane</keyword>
<evidence type="ECO:0000256" key="3">
    <source>
        <dbReference type="ARBA" id="ARBA00022692"/>
    </source>
</evidence>
<feature type="transmembrane region" description="Helical" evidence="6">
    <location>
        <begin position="314"/>
        <end position="339"/>
    </location>
</feature>
<evidence type="ECO:0000313" key="8">
    <source>
        <dbReference type="EMBL" id="POR39515.1"/>
    </source>
</evidence>
<evidence type="ECO:0000256" key="6">
    <source>
        <dbReference type="SAM" id="Phobius"/>
    </source>
</evidence>
<gene>
    <name evidence="8" type="ORF">TPAR_00297</name>
</gene>
<feature type="transmembrane region" description="Helical" evidence="6">
    <location>
        <begin position="192"/>
        <end position="212"/>
    </location>
</feature>
<evidence type="ECO:0000256" key="5">
    <source>
        <dbReference type="ARBA" id="ARBA00023136"/>
    </source>
</evidence>
<dbReference type="SUPFAM" id="SSF103473">
    <property type="entry name" value="MFS general substrate transporter"/>
    <property type="match status" value="1"/>
</dbReference>
<feature type="transmembrane region" description="Helical" evidence="6">
    <location>
        <begin position="351"/>
        <end position="368"/>
    </location>
</feature>
<proteinExistence type="predicted"/>
<keyword evidence="9" id="KW-1185">Reference proteome</keyword>
<evidence type="ECO:0000256" key="1">
    <source>
        <dbReference type="ARBA" id="ARBA00004141"/>
    </source>
</evidence>
<feature type="transmembrane region" description="Helical" evidence="6">
    <location>
        <begin position="132"/>
        <end position="151"/>
    </location>
</feature>
<evidence type="ECO:0000256" key="2">
    <source>
        <dbReference type="ARBA" id="ARBA00022448"/>
    </source>
</evidence>
<feature type="transmembrane region" description="Helical" evidence="6">
    <location>
        <begin position="157"/>
        <end position="180"/>
    </location>
</feature>
<feature type="transmembrane region" description="Helical" evidence="6">
    <location>
        <begin position="380"/>
        <end position="399"/>
    </location>
</feature>
<evidence type="ECO:0000259" key="7">
    <source>
        <dbReference type="PROSITE" id="PS50850"/>
    </source>
</evidence>
<accession>A0A2S4LAP8</accession>
<dbReference type="Proteomes" id="UP000237481">
    <property type="component" value="Unassembled WGS sequence"/>
</dbReference>
<dbReference type="EMBL" id="PKSG01000034">
    <property type="protein sequence ID" value="POR39515.1"/>
    <property type="molecule type" value="Genomic_DNA"/>
</dbReference>
<dbReference type="InterPro" id="IPR020846">
    <property type="entry name" value="MFS_dom"/>
</dbReference>
<sequence>METSSVHSSEKVGVQQVHDACATQQQGSMTGVNVTDAKARGARASSAAADKLIERKVLWKMDIRLIPMLALLYLLSFLDRGNIGNAKIEGLQEDLNMTADQYNWCLTVFFFTYAAFEVPSNLLLKKLRPSRWLPIIMVCWGLVMTLMGLVQNYTGLLIARLFLGVTEAGLFPGVAYYLTMWYCRHEIQLRQALFFSAASIAGAFSGLLAFGISKMDGVGGLEGWRWIFILEGIATVLVAIMAFFLIYDFPETAGFLTDEEREFVIRRLKYQGQTAASAGSTSESAGTAHHDVQVGQAEEFQWKYVRQAFTDWQIWVNIFVYWGIVCPLYGISLFLPTIIKNLDYTASTAQLMTIPIYITAAILAVVSAHLSDRVGKRSPFIIGLMCVMIVGFTMCISSSNPRVVYSGVFIAACAIYPAFPGVITWLSNNLSGSYKRSAGMAIQIGMGNLGGAMAANFYRQKDSPRYFLGHGLELGFIVLGLAAAFVLVLSYRTINKRRQRRIMDGAHNRVTPQELSEMGDKAVTFRYMY</sequence>
<feature type="transmembrane region" description="Helical" evidence="6">
    <location>
        <begin position="405"/>
        <end position="426"/>
    </location>
</feature>
<feature type="transmembrane region" description="Helical" evidence="6">
    <location>
        <begin position="470"/>
        <end position="491"/>
    </location>
</feature>
<protein>
    <submittedName>
        <fullName evidence="8">Transporter</fullName>
    </submittedName>
</protein>
<evidence type="ECO:0000313" key="9">
    <source>
        <dbReference type="Proteomes" id="UP000237481"/>
    </source>
</evidence>
<keyword evidence="3 6" id="KW-0812">Transmembrane</keyword>
<dbReference type="Gene3D" id="1.20.1250.20">
    <property type="entry name" value="MFS general substrate transporter like domains"/>
    <property type="match status" value="2"/>
</dbReference>
<dbReference type="InterPro" id="IPR036259">
    <property type="entry name" value="MFS_trans_sf"/>
</dbReference>
<keyword evidence="4 6" id="KW-1133">Transmembrane helix</keyword>
<dbReference type="InterPro" id="IPR011701">
    <property type="entry name" value="MFS"/>
</dbReference>
<dbReference type="GO" id="GO:0022857">
    <property type="term" value="F:transmembrane transporter activity"/>
    <property type="evidence" value="ECO:0007669"/>
    <property type="project" value="InterPro"/>
</dbReference>
<feature type="transmembrane region" description="Helical" evidence="6">
    <location>
        <begin position="438"/>
        <end position="458"/>
    </location>
</feature>
<dbReference type="FunFam" id="1.20.1250.20:FF:000034">
    <property type="entry name" value="MFS general substrate transporter"/>
    <property type="match status" value="1"/>
</dbReference>
<dbReference type="OrthoDB" id="2962993at2759"/>
<dbReference type="FunFam" id="1.20.1250.20:FF:000068">
    <property type="entry name" value="MFS general substrate transporter"/>
    <property type="match status" value="1"/>
</dbReference>
<dbReference type="GO" id="GO:0016020">
    <property type="term" value="C:membrane"/>
    <property type="evidence" value="ECO:0007669"/>
    <property type="project" value="UniProtKB-SubCell"/>
</dbReference>
<dbReference type="PROSITE" id="PS50850">
    <property type="entry name" value="MFS"/>
    <property type="match status" value="1"/>
</dbReference>
<name>A0A2S4LAP8_9HYPO</name>
<dbReference type="PANTHER" id="PTHR43791">
    <property type="entry name" value="PERMEASE-RELATED"/>
    <property type="match status" value="1"/>
</dbReference>
<reference evidence="8 9" key="1">
    <citation type="submission" date="2018-01" db="EMBL/GenBank/DDBJ databases">
        <title>Harnessing the power of phylogenomics to disentangle the directionality and signatures of interkingdom host jumping in the parasitic fungal genus Tolypocladium.</title>
        <authorList>
            <person name="Quandt C.A."/>
            <person name="Patterson W."/>
            <person name="Spatafora J.W."/>
        </authorList>
    </citation>
    <scope>NUCLEOTIDE SEQUENCE [LARGE SCALE GENOMIC DNA]</scope>
    <source>
        <strain evidence="8 9">NRBC 100945</strain>
    </source>
</reference>
<comment type="caution">
    <text evidence="8">The sequence shown here is derived from an EMBL/GenBank/DDBJ whole genome shotgun (WGS) entry which is preliminary data.</text>
</comment>